<dbReference type="AlphaFoldDB" id="A0A0U1M7C0"/>
<dbReference type="OMA" id="QSNWGGP"/>
<accession>A0A0U1M7C0</accession>
<organism evidence="4 5">
    <name type="scientific">Talaromyces islandicus</name>
    <name type="common">Penicillium islandicum</name>
    <dbReference type="NCBI Taxonomy" id="28573"/>
    <lineage>
        <taxon>Eukaryota</taxon>
        <taxon>Fungi</taxon>
        <taxon>Dikarya</taxon>
        <taxon>Ascomycota</taxon>
        <taxon>Pezizomycotina</taxon>
        <taxon>Eurotiomycetes</taxon>
        <taxon>Eurotiomycetidae</taxon>
        <taxon>Eurotiales</taxon>
        <taxon>Trichocomaceae</taxon>
        <taxon>Talaromyces</taxon>
        <taxon>Talaromyces sect. Islandici</taxon>
    </lineage>
</organism>
<evidence type="ECO:0000256" key="3">
    <source>
        <dbReference type="SAM" id="MobiDB-lite"/>
    </source>
</evidence>
<protein>
    <recommendedName>
        <fullName evidence="6">Pre-rRNA-processing protein TSR2</fullName>
    </recommendedName>
</protein>
<evidence type="ECO:0000313" key="4">
    <source>
        <dbReference type="EMBL" id="CRG90806.1"/>
    </source>
</evidence>
<feature type="compositionally biased region" description="Acidic residues" evidence="3">
    <location>
        <begin position="146"/>
        <end position="168"/>
    </location>
</feature>
<keyword evidence="2" id="KW-0698">rRNA processing</keyword>
<evidence type="ECO:0008006" key="6">
    <source>
        <dbReference type="Google" id="ProtNLM"/>
    </source>
</evidence>
<sequence length="200" mass="22406">MASTSLDQQPQQPQQQQQKLDLAITLLLNTWPSLTLAVQSSWGGPNSSDKRDWLCGAISDIFATRPETDSYDVEDILIQVMSDEFDVAVDDGSAATLADQIMAAKAKIDAGDYEEVDRMWAEYKEKMERKGGLQQEQSLFRQVDTKDEDQETDGDEDDSEDDDDDEMSEAPPLVARPPKEKVEPEVDEDGFTKVVGKKKR</sequence>
<keyword evidence="5" id="KW-1185">Reference proteome</keyword>
<gene>
    <name evidence="4" type="ORF">PISL3812_07852</name>
</gene>
<dbReference type="EMBL" id="CVMT01000008">
    <property type="protein sequence ID" value="CRG90806.1"/>
    <property type="molecule type" value="Genomic_DNA"/>
</dbReference>
<dbReference type="PANTHER" id="PTHR21250">
    <property type="entry name" value="PRE-RRNA-PROCESSING PROTEIN TSR2 HOMOLOG"/>
    <property type="match status" value="1"/>
</dbReference>
<proteinExistence type="inferred from homology"/>
<comment type="similarity">
    <text evidence="1">Belongs to the TSR2 family.</text>
</comment>
<feature type="region of interest" description="Disordered" evidence="3">
    <location>
        <begin position="128"/>
        <end position="200"/>
    </location>
</feature>
<dbReference type="InterPro" id="IPR019398">
    <property type="entry name" value="Pre-rRNA_process_TSR2"/>
</dbReference>
<dbReference type="STRING" id="28573.A0A0U1M7C0"/>
<evidence type="ECO:0000313" key="5">
    <source>
        <dbReference type="Proteomes" id="UP000054383"/>
    </source>
</evidence>
<dbReference type="Proteomes" id="UP000054383">
    <property type="component" value="Unassembled WGS sequence"/>
</dbReference>
<dbReference type="OrthoDB" id="263560at2759"/>
<dbReference type="Pfam" id="PF10273">
    <property type="entry name" value="WGG"/>
    <property type="match status" value="1"/>
</dbReference>
<reference evidence="4 5" key="1">
    <citation type="submission" date="2015-04" db="EMBL/GenBank/DDBJ databases">
        <authorList>
            <person name="Syromyatnikov M.Y."/>
            <person name="Popov V.N."/>
        </authorList>
    </citation>
    <scope>NUCLEOTIDE SEQUENCE [LARGE SCALE GENOMIC DNA]</scope>
    <source>
        <strain evidence="4">WF-38-12</strain>
    </source>
</reference>
<dbReference type="GO" id="GO:0006364">
    <property type="term" value="P:rRNA processing"/>
    <property type="evidence" value="ECO:0007669"/>
    <property type="project" value="UniProtKB-KW"/>
</dbReference>
<evidence type="ECO:0000256" key="2">
    <source>
        <dbReference type="ARBA" id="ARBA00022552"/>
    </source>
</evidence>
<name>A0A0U1M7C0_TALIS</name>
<evidence type="ECO:0000256" key="1">
    <source>
        <dbReference type="ARBA" id="ARBA00006524"/>
    </source>
</evidence>